<name>A0A2J6PKT2_9HELO</name>
<sequence>MDTSRVNTASWSARDYVGRSYLYTPEKMLPSPTEEGSESAKEAANPEGTGTTNLGTGETNKKPTTPLPTSRHPKEMTSEKETKPSRRAKMPKVAKMPNVAKKSKKSSKTGKKNCWESDEMEEQAEPLEKESEAAHFHILLENPKGKGYHLEIDSDDAGTLSIRKAAFLPDIAGISGMDYGNDCAKYCASTSAFKGRNENKG</sequence>
<dbReference type="Proteomes" id="UP000235672">
    <property type="component" value="Unassembled WGS sequence"/>
</dbReference>
<evidence type="ECO:0000313" key="2">
    <source>
        <dbReference type="EMBL" id="PMD14655.1"/>
    </source>
</evidence>
<gene>
    <name evidence="2" type="ORF">NA56DRAFT_734978</name>
</gene>
<feature type="region of interest" description="Disordered" evidence="1">
    <location>
        <begin position="1"/>
        <end position="129"/>
    </location>
</feature>
<keyword evidence="3" id="KW-1185">Reference proteome</keyword>
<accession>A0A2J6PKT2</accession>
<feature type="compositionally biased region" description="Acidic residues" evidence="1">
    <location>
        <begin position="116"/>
        <end position="125"/>
    </location>
</feature>
<reference evidence="2 3" key="1">
    <citation type="submission" date="2016-05" db="EMBL/GenBank/DDBJ databases">
        <title>A degradative enzymes factory behind the ericoid mycorrhizal symbiosis.</title>
        <authorList>
            <consortium name="DOE Joint Genome Institute"/>
            <person name="Martino E."/>
            <person name="Morin E."/>
            <person name="Grelet G."/>
            <person name="Kuo A."/>
            <person name="Kohler A."/>
            <person name="Daghino S."/>
            <person name="Barry K."/>
            <person name="Choi C."/>
            <person name="Cichocki N."/>
            <person name="Clum A."/>
            <person name="Copeland A."/>
            <person name="Hainaut M."/>
            <person name="Haridas S."/>
            <person name="Labutti K."/>
            <person name="Lindquist E."/>
            <person name="Lipzen A."/>
            <person name="Khouja H.-R."/>
            <person name="Murat C."/>
            <person name="Ohm R."/>
            <person name="Olson A."/>
            <person name="Spatafora J."/>
            <person name="Veneault-Fourrey C."/>
            <person name="Henrissat B."/>
            <person name="Grigoriev I."/>
            <person name="Martin F."/>
            <person name="Perotto S."/>
        </authorList>
    </citation>
    <scope>NUCLEOTIDE SEQUENCE [LARGE SCALE GENOMIC DNA]</scope>
    <source>
        <strain evidence="2 3">UAMH 7357</strain>
    </source>
</reference>
<evidence type="ECO:0000313" key="3">
    <source>
        <dbReference type="Proteomes" id="UP000235672"/>
    </source>
</evidence>
<feature type="compositionally biased region" description="Low complexity" evidence="1">
    <location>
        <begin position="47"/>
        <end position="58"/>
    </location>
</feature>
<protein>
    <submittedName>
        <fullName evidence="2">Uncharacterized protein</fullName>
    </submittedName>
</protein>
<organism evidence="2 3">
    <name type="scientific">Hyaloscypha hepaticicola</name>
    <dbReference type="NCBI Taxonomy" id="2082293"/>
    <lineage>
        <taxon>Eukaryota</taxon>
        <taxon>Fungi</taxon>
        <taxon>Dikarya</taxon>
        <taxon>Ascomycota</taxon>
        <taxon>Pezizomycotina</taxon>
        <taxon>Leotiomycetes</taxon>
        <taxon>Helotiales</taxon>
        <taxon>Hyaloscyphaceae</taxon>
        <taxon>Hyaloscypha</taxon>
    </lineage>
</organism>
<feature type="compositionally biased region" description="Basic residues" evidence="1">
    <location>
        <begin position="101"/>
        <end position="111"/>
    </location>
</feature>
<feature type="compositionally biased region" description="Polar residues" evidence="1">
    <location>
        <begin position="1"/>
        <end position="11"/>
    </location>
</feature>
<proteinExistence type="predicted"/>
<feature type="compositionally biased region" description="Basic and acidic residues" evidence="1">
    <location>
        <begin position="72"/>
        <end position="84"/>
    </location>
</feature>
<evidence type="ECO:0000256" key="1">
    <source>
        <dbReference type="SAM" id="MobiDB-lite"/>
    </source>
</evidence>
<dbReference type="AlphaFoldDB" id="A0A2J6PKT2"/>
<dbReference type="EMBL" id="KZ613520">
    <property type="protein sequence ID" value="PMD14655.1"/>
    <property type="molecule type" value="Genomic_DNA"/>
</dbReference>